<dbReference type="GO" id="GO:0005886">
    <property type="term" value="C:plasma membrane"/>
    <property type="evidence" value="ECO:0007669"/>
    <property type="project" value="TreeGrafter"/>
</dbReference>
<feature type="transmembrane region" description="Helical" evidence="6">
    <location>
        <begin position="218"/>
        <end position="236"/>
    </location>
</feature>
<organism evidence="8 9">
    <name type="scientific">Actinia tenebrosa</name>
    <name type="common">Australian red waratah sea anemone</name>
    <dbReference type="NCBI Taxonomy" id="6105"/>
    <lineage>
        <taxon>Eukaryota</taxon>
        <taxon>Metazoa</taxon>
        <taxon>Cnidaria</taxon>
        <taxon>Anthozoa</taxon>
        <taxon>Hexacorallia</taxon>
        <taxon>Actiniaria</taxon>
        <taxon>Actiniidae</taxon>
        <taxon>Actinia</taxon>
    </lineage>
</organism>
<feature type="transmembrane region" description="Helical" evidence="6">
    <location>
        <begin position="120"/>
        <end position="140"/>
    </location>
</feature>
<evidence type="ECO:0000313" key="8">
    <source>
        <dbReference type="Proteomes" id="UP000515163"/>
    </source>
</evidence>
<evidence type="ECO:0000256" key="5">
    <source>
        <dbReference type="ARBA" id="ARBA00023136"/>
    </source>
</evidence>
<feature type="transmembrane region" description="Helical" evidence="6">
    <location>
        <begin position="63"/>
        <end position="84"/>
    </location>
</feature>
<keyword evidence="5 6" id="KW-0472">Membrane</keyword>
<evidence type="ECO:0000256" key="3">
    <source>
        <dbReference type="ARBA" id="ARBA00022692"/>
    </source>
</evidence>
<comment type="similarity">
    <text evidence="2">Belongs to the PA-phosphatase related phosphoesterase family.</text>
</comment>
<dbReference type="Pfam" id="PF01569">
    <property type="entry name" value="PAP2"/>
    <property type="match status" value="1"/>
</dbReference>
<keyword evidence="3 6" id="KW-0812">Transmembrane</keyword>
<sequence>MAYSTSCLCISIEVLCLFGVIILHVVLYELTVLRKGGIQPFKRGFFCNDQSIMKPFREESTSLAGTFSAGVVVALVVIVIHEVGNHFTKPKLTREPIFKEKKEFGRAKIPTFIIRMLHRMALFITGFLAMLLFCDAVQLLTGRLRPHFLAVCKPNATLFNCSTGYITADVCTGDPLKIKYARLSFPSIHTASTAYSLVFIAICLQAIVYLRTLKIFRLLLQAVMFLLAIAVGLSRIKDNYHHWSDVVAGALIGTFTAWLVAVKAMRLLDEPKPNLDYTMLPISHDEEETTETIEKDVKDLEK</sequence>
<dbReference type="Gene3D" id="1.20.144.10">
    <property type="entry name" value="Phosphatidic acid phosphatase type 2/haloperoxidase"/>
    <property type="match status" value="1"/>
</dbReference>
<accession>A0A6P8J4N5</accession>
<feature type="transmembrane region" description="Helical" evidence="6">
    <location>
        <begin position="193"/>
        <end position="211"/>
    </location>
</feature>
<dbReference type="AlphaFoldDB" id="A0A6P8J4N5"/>
<dbReference type="GeneID" id="116308342"/>
<dbReference type="SMART" id="SM00014">
    <property type="entry name" value="acidPPc"/>
    <property type="match status" value="1"/>
</dbReference>
<gene>
    <name evidence="9" type="primary">LOC116308342</name>
</gene>
<dbReference type="InParanoid" id="A0A6P8J4N5"/>
<dbReference type="GO" id="GO:0046839">
    <property type="term" value="P:phospholipid dephosphorylation"/>
    <property type="evidence" value="ECO:0007669"/>
    <property type="project" value="TreeGrafter"/>
</dbReference>
<dbReference type="GO" id="GO:0007165">
    <property type="term" value="P:signal transduction"/>
    <property type="evidence" value="ECO:0007669"/>
    <property type="project" value="TreeGrafter"/>
</dbReference>
<dbReference type="OrthoDB" id="8907274at2759"/>
<dbReference type="PANTHER" id="PTHR10165">
    <property type="entry name" value="LIPID PHOSPHATE PHOSPHATASE"/>
    <property type="match status" value="1"/>
</dbReference>
<dbReference type="GO" id="GO:0008195">
    <property type="term" value="F:phosphatidate phosphatase activity"/>
    <property type="evidence" value="ECO:0007669"/>
    <property type="project" value="TreeGrafter"/>
</dbReference>
<dbReference type="PANTHER" id="PTHR10165:SF103">
    <property type="entry name" value="PHOSPHOLIPID PHOSPHATASE HOMOLOG 1.2 HOMOLOG"/>
    <property type="match status" value="1"/>
</dbReference>
<dbReference type="InterPro" id="IPR036938">
    <property type="entry name" value="PAP2/HPO_sf"/>
</dbReference>
<feature type="transmembrane region" description="Helical" evidence="6">
    <location>
        <begin position="7"/>
        <end position="27"/>
    </location>
</feature>
<evidence type="ECO:0000256" key="4">
    <source>
        <dbReference type="ARBA" id="ARBA00022989"/>
    </source>
</evidence>
<name>A0A6P8J4N5_ACTTE</name>
<dbReference type="CDD" id="cd03384">
    <property type="entry name" value="PAP2_wunen"/>
    <property type="match status" value="1"/>
</dbReference>
<evidence type="ECO:0000259" key="7">
    <source>
        <dbReference type="SMART" id="SM00014"/>
    </source>
</evidence>
<evidence type="ECO:0000256" key="6">
    <source>
        <dbReference type="SAM" id="Phobius"/>
    </source>
</evidence>
<feature type="domain" description="Phosphatidic acid phosphatase type 2/haloperoxidase" evidence="7">
    <location>
        <begin position="120"/>
        <end position="261"/>
    </location>
</feature>
<dbReference type="GO" id="GO:0006644">
    <property type="term" value="P:phospholipid metabolic process"/>
    <property type="evidence" value="ECO:0007669"/>
    <property type="project" value="InterPro"/>
</dbReference>
<keyword evidence="8" id="KW-1185">Reference proteome</keyword>
<protein>
    <submittedName>
        <fullName evidence="9">Phospholipid phosphatase 1-like isoform X2</fullName>
    </submittedName>
</protein>
<reference evidence="9" key="1">
    <citation type="submission" date="2025-08" db="UniProtKB">
        <authorList>
            <consortium name="RefSeq"/>
        </authorList>
    </citation>
    <scope>IDENTIFICATION</scope>
    <source>
        <tissue evidence="9">Tentacle</tissue>
    </source>
</reference>
<proteinExistence type="inferred from homology"/>
<dbReference type="Proteomes" id="UP000515163">
    <property type="component" value="Unplaced"/>
</dbReference>
<evidence type="ECO:0000256" key="2">
    <source>
        <dbReference type="ARBA" id="ARBA00008816"/>
    </source>
</evidence>
<keyword evidence="4 6" id="KW-1133">Transmembrane helix</keyword>
<dbReference type="SUPFAM" id="SSF48317">
    <property type="entry name" value="Acid phosphatase/Vanadium-dependent haloperoxidase"/>
    <property type="match status" value="1"/>
</dbReference>
<feature type="transmembrane region" description="Helical" evidence="6">
    <location>
        <begin position="242"/>
        <end position="262"/>
    </location>
</feature>
<dbReference type="InterPro" id="IPR000326">
    <property type="entry name" value="PAP2/HPO"/>
</dbReference>
<dbReference type="InterPro" id="IPR043216">
    <property type="entry name" value="PAP-like"/>
</dbReference>
<evidence type="ECO:0000256" key="1">
    <source>
        <dbReference type="ARBA" id="ARBA00004141"/>
    </source>
</evidence>
<dbReference type="RefSeq" id="XP_031574604.1">
    <property type="nucleotide sequence ID" value="XM_031718744.1"/>
</dbReference>
<evidence type="ECO:0000313" key="9">
    <source>
        <dbReference type="RefSeq" id="XP_031574604.1"/>
    </source>
</evidence>
<comment type="subcellular location">
    <subcellularLocation>
        <location evidence="1">Membrane</location>
        <topology evidence="1">Multi-pass membrane protein</topology>
    </subcellularLocation>
</comment>